<sequence>MVFKGDVLNLCLSFNIMNKATLKQKLHDYIDIAEEKKLKAIYTILESELEEGKWWNDKETVAELERRTEELRTGKEKGFTWDEIKERVRKSSPANQKA</sequence>
<evidence type="ECO:0000313" key="2">
    <source>
        <dbReference type="Proteomes" id="UP000268007"/>
    </source>
</evidence>
<dbReference type="OrthoDB" id="799347at2"/>
<dbReference type="Proteomes" id="UP000268007">
    <property type="component" value="Unassembled WGS sequence"/>
</dbReference>
<gene>
    <name evidence="1" type="ORF">BDD43_5664</name>
</gene>
<protein>
    <submittedName>
        <fullName evidence="1">Putative addiction module component (TIGR02574 family)</fullName>
    </submittedName>
</protein>
<accession>A0A495JAG8</accession>
<proteinExistence type="predicted"/>
<reference evidence="1 2" key="1">
    <citation type="submission" date="2018-10" db="EMBL/GenBank/DDBJ databases">
        <title>Genomic Encyclopedia of Archaeal and Bacterial Type Strains, Phase II (KMG-II): from individual species to whole genera.</title>
        <authorList>
            <person name="Goeker M."/>
        </authorList>
    </citation>
    <scope>NUCLEOTIDE SEQUENCE [LARGE SCALE GENOMIC DNA]</scope>
    <source>
        <strain evidence="1 2">DSM 18602</strain>
    </source>
</reference>
<comment type="caution">
    <text evidence="1">The sequence shown here is derived from an EMBL/GenBank/DDBJ whole genome shotgun (WGS) entry which is preliminary data.</text>
</comment>
<dbReference type="EMBL" id="RBKU01000001">
    <property type="protein sequence ID" value="RKR85394.1"/>
    <property type="molecule type" value="Genomic_DNA"/>
</dbReference>
<organism evidence="1 2">
    <name type="scientific">Mucilaginibacter gracilis</name>
    <dbReference type="NCBI Taxonomy" id="423350"/>
    <lineage>
        <taxon>Bacteria</taxon>
        <taxon>Pseudomonadati</taxon>
        <taxon>Bacteroidota</taxon>
        <taxon>Sphingobacteriia</taxon>
        <taxon>Sphingobacteriales</taxon>
        <taxon>Sphingobacteriaceae</taxon>
        <taxon>Mucilaginibacter</taxon>
    </lineage>
</organism>
<keyword evidence="2" id="KW-1185">Reference proteome</keyword>
<dbReference type="AlphaFoldDB" id="A0A495JAG8"/>
<name>A0A495JAG8_9SPHI</name>
<evidence type="ECO:0000313" key="1">
    <source>
        <dbReference type="EMBL" id="RKR85394.1"/>
    </source>
</evidence>